<dbReference type="EMBL" id="CAKXAJ010025025">
    <property type="protein sequence ID" value="CAH2234056.1"/>
    <property type="molecule type" value="Genomic_DNA"/>
</dbReference>
<evidence type="ECO:0000313" key="2">
    <source>
        <dbReference type="Proteomes" id="UP000838756"/>
    </source>
</evidence>
<proteinExistence type="predicted"/>
<protein>
    <submittedName>
        <fullName evidence="1">Jg25617 protein</fullName>
    </submittedName>
</protein>
<dbReference type="AlphaFoldDB" id="A0A8S4RBR3"/>
<organism evidence="1 2">
    <name type="scientific">Pararge aegeria aegeria</name>
    <dbReference type="NCBI Taxonomy" id="348720"/>
    <lineage>
        <taxon>Eukaryota</taxon>
        <taxon>Metazoa</taxon>
        <taxon>Ecdysozoa</taxon>
        <taxon>Arthropoda</taxon>
        <taxon>Hexapoda</taxon>
        <taxon>Insecta</taxon>
        <taxon>Pterygota</taxon>
        <taxon>Neoptera</taxon>
        <taxon>Endopterygota</taxon>
        <taxon>Lepidoptera</taxon>
        <taxon>Glossata</taxon>
        <taxon>Ditrysia</taxon>
        <taxon>Papilionoidea</taxon>
        <taxon>Nymphalidae</taxon>
        <taxon>Satyrinae</taxon>
        <taxon>Satyrini</taxon>
        <taxon>Parargina</taxon>
        <taxon>Pararge</taxon>
    </lineage>
</organism>
<evidence type="ECO:0000313" key="1">
    <source>
        <dbReference type="EMBL" id="CAH2234056.1"/>
    </source>
</evidence>
<gene>
    <name evidence="1" type="primary">jg25617</name>
    <name evidence="1" type="ORF">PAEG_LOCUS11954</name>
</gene>
<accession>A0A8S4RBR3</accession>
<sequence>MADQNTVVTIPPLSAGVIRSDKRNTLCNQHTTAIPNPSAQRGWFCPAVDCYRLLIKDISENRWTLGSQVAGMATGKHIIGIDHISGQTSKELPLDASGTIGQDDGIRNFKRNVYV</sequence>
<dbReference type="Proteomes" id="UP000838756">
    <property type="component" value="Unassembled WGS sequence"/>
</dbReference>
<reference evidence="1" key="1">
    <citation type="submission" date="2022-03" db="EMBL/GenBank/DDBJ databases">
        <authorList>
            <person name="Lindestad O."/>
        </authorList>
    </citation>
    <scope>NUCLEOTIDE SEQUENCE</scope>
</reference>
<keyword evidence="2" id="KW-1185">Reference proteome</keyword>
<comment type="caution">
    <text evidence="1">The sequence shown here is derived from an EMBL/GenBank/DDBJ whole genome shotgun (WGS) entry which is preliminary data.</text>
</comment>
<name>A0A8S4RBR3_9NEOP</name>